<evidence type="ECO:0000256" key="13">
    <source>
        <dbReference type="ARBA" id="ARBA00082988"/>
    </source>
</evidence>
<dbReference type="AlphaFoldDB" id="A0A9P0G4T8"/>
<dbReference type="Pfam" id="PF02245">
    <property type="entry name" value="Pur_DNA_glyco"/>
    <property type="match status" value="1"/>
</dbReference>
<evidence type="ECO:0000256" key="8">
    <source>
        <dbReference type="ARBA" id="ARBA00033426"/>
    </source>
</evidence>
<dbReference type="Gene3D" id="3.10.300.10">
    <property type="entry name" value="Methylpurine-DNA glycosylase (MPG)"/>
    <property type="match status" value="1"/>
</dbReference>
<comment type="catalytic activity">
    <reaction evidence="1">
        <text>Hydrolysis of alkylated DNA, releasing 3-methyladenine, 3-methylguanine, 7-methylguanine and 7-methyladenine.</text>
        <dbReference type="EC" id="3.2.2.21"/>
    </reaction>
</comment>
<evidence type="ECO:0000256" key="3">
    <source>
        <dbReference type="ARBA" id="ARBA00009232"/>
    </source>
</evidence>
<dbReference type="GO" id="GO:0006284">
    <property type="term" value="P:base-excision repair"/>
    <property type="evidence" value="ECO:0007669"/>
    <property type="project" value="InterPro"/>
</dbReference>
<reference evidence="14" key="1">
    <citation type="submission" date="2022-01" db="EMBL/GenBank/DDBJ databases">
        <authorList>
            <person name="King R."/>
        </authorList>
    </citation>
    <scope>NUCLEOTIDE SEQUENCE</scope>
</reference>
<evidence type="ECO:0000313" key="14">
    <source>
        <dbReference type="EMBL" id="CAH1099993.1"/>
    </source>
</evidence>
<evidence type="ECO:0000256" key="5">
    <source>
        <dbReference type="ARBA" id="ARBA00022763"/>
    </source>
</evidence>
<dbReference type="EC" id="3.2.2.21" evidence="4"/>
<evidence type="ECO:0000256" key="10">
    <source>
        <dbReference type="ARBA" id="ARBA00068926"/>
    </source>
</evidence>
<dbReference type="Proteomes" id="UP001153636">
    <property type="component" value="Chromosome 1"/>
</dbReference>
<dbReference type="EMBL" id="OV651813">
    <property type="protein sequence ID" value="CAH1099993.1"/>
    <property type="molecule type" value="Genomic_DNA"/>
</dbReference>
<evidence type="ECO:0000256" key="2">
    <source>
        <dbReference type="ARBA" id="ARBA00002421"/>
    </source>
</evidence>
<accession>A0A9P0G4T8</accession>
<evidence type="ECO:0000256" key="12">
    <source>
        <dbReference type="ARBA" id="ARBA00078171"/>
    </source>
</evidence>
<dbReference type="PANTHER" id="PTHR10429:SF0">
    <property type="entry name" value="DNA-3-METHYLADENINE GLYCOSYLASE"/>
    <property type="match status" value="1"/>
</dbReference>
<evidence type="ECO:0000256" key="7">
    <source>
        <dbReference type="ARBA" id="ARBA00023204"/>
    </source>
</evidence>
<evidence type="ECO:0000256" key="1">
    <source>
        <dbReference type="ARBA" id="ARBA00000086"/>
    </source>
</evidence>
<keyword evidence="5" id="KW-0227">DNA damage</keyword>
<protein>
    <recommendedName>
        <fullName evidence="10">DNA-3-methyladenine glycosylase</fullName>
        <ecNumber evidence="4">3.2.2.21</ecNumber>
    </recommendedName>
    <alternativeName>
        <fullName evidence="11">3-alkyladenine DNA glycosylase</fullName>
    </alternativeName>
    <alternativeName>
        <fullName evidence="8">3-methyladenine DNA glycosidase</fullName>
    </alternativeName>
    <alternativeName>
        <fullName evidence="13">ADPG</fullName>
    </alternativeName>
    <alternativeName>
        <fullName evidence="12">N-methylpurine-DNA glycosylase</fullName>
    </alternativeName>
</protein>
<comment type="subunit">
    <text evidence="9">Binds MBD1. Binds SSBP1.</text>
</comment>
<dbReference type="NCBIfam" id="TIGR00567">
    <property type="entry name" value="3mg"/>
    <property type="match status" value="1"/>
</dbReference>
<organism evidence="14 15">
    <name type="scientific">Psylliodes chrysocephalus</name>
    <dbReference type="NCBI Taxonomy" id="3402493"/>
    <lineage>
        <taxon>Eukaryota</taxon>
        <taxon>Metazoa</taxon>
        <taxon>Ecdysozoa</taxon>
        <taxon>Arthropoda</taxon>
        <taxon>Hexapoda</taxon>
        <taxon>Insecta</taxon>
        <taxon>Pterygota</taxon>
        <taxon>Neoptera</taxon>
        <taxon>Endopterygota</taxon>
        <taxon>Coleoptera</taxon>
        <taxon>Polyphaga</taxon>
        <taxon>Cucujiformia</taxon>
        <taxon>Chrysomeloidea</taxon>
        <taxon>Chrysomelidae</taxon>
        <taxon>Galerucinae</taxon>
        <taxon>Alticini</taxon>
        <taxon>Psylliodes</taxon>
    </lineage>
</organism>
<comment type="function">
    <text evidence="2">Hydrolysis of the deoxyribose N-glycosidic bond to excise 3-methyladenine, and 7-methylguanine from the damaged DNA polymer formed by alkylation lesions.</text>
</comment>
<proteinExistence type="inferred from homology"/>
<comment type="similarity">
    <text evidence="3">Belongs to the DNA glycosylase MPG family.</text>
</comment>
<dbReference type="SUPFAM" id="SSF50486">
    <property type="entry name" value="FMT C-terminal domain-like"/>
    <property type="match status" value="1"/>
</dbReference>
<evidence type="ECO:0000256" key="9">
    <source>
        <dbReference type="ARBA" id="ARBA00066187"/>
    </source>
</evidence>
<dbReference type="GO" id="GO:0003905">
    <property type="term" value="F:alkylbase DNA N-glycosylase activity"/>
    <property type="evidence" value="ECO:0007669"/>
    <property type="project" value="UniProtKB-EC"/>
</dbReference>
<evidence type="ECO:0000256" key="6">
    <source>
        <dbReference type="ARBA" id="ARBA00022801"/>
    </source>
</evidence>
<dbReference type="FunFam" id="3.10.300.10:FF:000001">
    <property type="entry name" value="Putative 3-methyladenine DNA glycosylase"/>
    <property type="match status" value="1"/>
</dbReference>
<name>A0A9P0G4T8_9CUCU</name>
<dbReference type="InterPro" id="IPR003180">
    <property type="entry name" value="MPG"/>
</dbReference>
<evidence type="ECO:0000256" key="11">
    <source>
        <dbReference type="ARBA" id="ARBA00076879"/>
    </source>
</evidence>
<gene>
    <name evidence="14" type="ORF">PSYICH_LOCUS539</name>
</gene>
<dbReference type="HAMAP" id="MF_00527">
    <property type="entry name" value="3MGH"/>
    <property type="match status" value="1"/>
</dbReference>
<dbReference type="CDD" id="cd00540">
    <property type="entry name" value="AAG"/>
    <property type="match status" value="1"/>
</dbReference>
<dbReference type="InterPro" id="IPR036995">
    <property type="entry name" value="MPG_sf"/>
</dbReference>
<evidence type="ECO:0000256" key="4">
    <source>
        <dbReference type="ARBA" id="ARBA00012000"/>
    </source>
</evidence>
<keyword evidence="15" id="KW-1185">Reference proteome</keyword>
<dbReference type="OrthoDB" id="6353017at2759"/>
<dbReference type="GO" id="GO:0003677">
    <property type="term" value="F:DNA binding"/>
    <property type="evidence" value="ECO:0007669"/>
    <property type="project" value="InterPro"/>
</dbReference>
<sequence>MSINYRRLLKEDLDKPCQDLALYLLGKVLVRKLDHNTILKGRIVETECYLGGEDKASHSFNGRRTEANEPMYMPIGTCYVYMTYGMYYCFNISSKEPGAAVLLRALEPLEGMEVMEKFRVQKTKSNNTKSLKIAKLCDGPSKLCIAFDIKKENVNKINLTDLKNDSLWLEDDPFYDDFKVIHSARIGINRAEEWNTKPLRFYILNNESVSKRNKTAERQFEENQFD</sequence>
<dbReference type="PANTHER" id="PTHR10429">
    <property type="entry name" value="DNA-3-METHYLADENINE GLYCOSYLASE"/>
    <property type="match status" value="1"/>
</dbReference>
<evidence type="ECO:0000313" key="15">
    <source>
        <dbReference type="Proteomes" id="UP001153636"/>
    </source>
</evidence>
<dbReference type="InterPro" id="IPR011034">
    <property type="entry name" value="Formyl_transferase-like_C_sf"/>
</dbReference>
<keyword evidence="7" id="KW-0234">DNA repair</keyword>
<keyword evidence="6" id="KW-0378">Hydrolase</keyword>